<reference evidence="2" key="1">
    <citation type="journal article" date="2020" name="Phytopathology">
        <title>Genome sequence of the chestnut blight fungus Cryphonectria parasitica EP155: A fundamental resource for an archetypical invasive plant pathogen.</title>
        <authorList>
            <person name="Crouch J.A."/>
            <person name="Dawe A."/>
            <person name="Aerts A."/>
            <person name="Barry K."/>
            <person name="Churchill A.C.L."/>
            <person name="Grimwood J."/>
            <person name="Hillman B."/>
            <person name="Milgroom M.G."/>
            <person name="Pangilinan J."/>
            <person name="Smith M."/>
            <person name="Salamov A."/>
            <person name="Schmutz J."/>
            <person name="Yadav J."/>
            <person name="Grigoriev I.V."/>
            <person name="Nuss D."/>
        </authorList>
    </citation>
    <scope>NUCLEOTIDE SEQUENCE</scope>
    <source>
        <strain evidence="2">EP155</strain>
    </source>
</reference>
<feature type="compositionally biased region" description="Polar residues" evidence="1">
    <location>
        <begin position="64"/>
        <end position="77"/>
    </location>
</feature>
<feature type="compositionally biased region" description="Low complexity" evidence="1">
    <location>
        <begin position="1"/>
        <end position="28"/>
    </location>
</feature>
<organism evidence="2 3">
    <name type="scientific">Cryphonectria parasitica (strain ATCC 38755 / EP155)</name>
    <dbReference type="NCBI Taxonomy" id="660469"/>
    <lineage>
        <taxon>Eukaryota</taxon>
        <taxon>Fungi</taxon>
        <taxon>Dikarya</taxon>
        <taxon>Ascomycota</taxon>
        <taxon>Pezizomycotina</taxon>
        <taxon>Sordariomycetes</taxon>
        <taxon>Sordariomycetidae</taxon>
        <taxon>Diaporthales</taxon>
        <taxon>Cryphonectriaceae</taxon>
        <taxon>Cryphonectria-Endothia species complex</taxon>
        <taxon>Cryphonectria</taxon>
    </lineage>
</organism>
<sequence length="98" mass="10040">MAGAGQQGEQSLSSSWSTSAAATTATAQPPGPSLTSTSDPVLATNTAGSPPRPPPFTSSTQPTLQLRRTSSGANKHNVTGARLPRRLTAQERLDGILE</sequence>
<evidence type="ECO:0000313" key="3">
    <source>
        <dbReference type="Proteomes" id="UP000803844"/>
    </source>
</evidence>
<dbReference type="EMBL" id="MU032348">
    <property type="protein sequence ID" value="KAF3764799.1"/>
    <property type="molecule type" value="Genomic_DNA"/>
</dbReference>
<feature type="compositionally biased region" description="Basic and acidic residues" evidence="1">
    <location>
        <begin position="88"/>
        <end position="98"/>
    </location>
</feature>
<feature type="compositionally biased region" description="Polar residues" evidence="1">
    <location>
        <begin position="34"/>
        <end position="48"/>
    </location>
</feature>
<protein>
    <submittedName>
        <fullName evidence="2">Uncharacterized protein</fullName>
    </submittedName>
</protein>
<dbReference type="AlphaFoldDB" id="A0A9P4Y0L6"/>
<accession>A0A9P4Y0L6</accession>
<dbReference type="GeneID" id="63832351"/>
<gene>
    <name evidence="2" type="ORF">M406DRAFT_107126</name>
</gene>
<proteinExistence type="predicted"/>
<evidence type="ECO:0000256" key="1">
    <source>
        <dbReference type="SAM" id="MobiDB-lite"/>
    </source>
</evidence>
<feature type="non-terminal residue" evidence="2">
    <location>
        <position position="98"/>
    </location>
</feature>
<feature type="region of interest" description="Disordered" evidence="1">
    <location>
        <begin position="1"/>
        <end position="98"/>
    </location>
</feature>
<name>A0A9P4Y0L6_CRYP1</name>
<keyword evidence="3" id="KW-1185">Reference proteome</keyword>
<dbReference type="RefSeq" id="XP_040775760.1">
    <property type="nucleotide sequence ID" value="XM_040915222.1"/>
</dbReference>
<evidence type="ECO:0000313" key="2">
    <source>
        <dbReference type="EMBL" id="KAF3764799.1"/>
    </source>
</evidence>
<dbReference type="Proteomes" id="UP000803844">
    <property type="component" value="Unassembled WGS sequence"/>
</dbReference>
<comment type="caution">
    <text evidence="2">The sequence shown here is derived from an EMBL/GenBank/DDBJ whole genome shotgun (WGS) entry which is preliminary data.</text>
</comment>